<protein>
    <submittedName>
        <fullName evidence="1">NAD kinase</fullName>
    </submittedName>
</protein>
<dbReference type="SUPFAM" id="SSF111331">
    <property type="entry name" value="NAD kinase/diacylglycerol kinase-like"/>
    <property type="match status" value="1"/>
</dbReference>
<dbReference type="OrthoDB" id="1889537at2"/>
<keyword evidence="1" id="KW-0808">Transferase</keyword>
<dbReference type="InterPro" id="IPR016064">
    <property type="entry name" value="NAD/diacylglycerol_kinase_sf"/>
</dbReference>
<evidence type="ECO:0000313" key="1">
    <source>
        <dbReference type="EMBL" id="SDH63684.1"/>
    </source>
</evidence>
<dbReference type="GO" id="GO:0003951">
    <property type="term" value="F:NAD+ kinase activity"/>
    <property type="evidence" value="ECO:0007669"/>
    <property type="project" value="TreeGrafter"/>
</dbReference>
<dbReference type="PANTHER" id="PTHR13158:SF4">
    <property type="entry name" value="NAD(+) KINASE"/>
    <property type="match status" value="1"/>
</dbReference>
<organism evidence="1 2">
    <name type="scientific">Agrococcus jejuensis</name>
    <dbReference type="NCBI Taxonomy" id="399736"/>
    <lineage>
        <taxon>Bacteria</taxon>
        <taxon>Bacillati</taxon>
        <taxon>Actinomycetota</taxon>
        <taxon>Actinomycetes</taxon>
        <taxon>Micrococcales</taxon>
        <taxon>Microbacteriaceae</taxon>
        <taxon>Agrococcus</taxon>
    </lineage>
</organism>
<dbReference type="RefSeq" id="WP_092504401.1">
    <property type="nucleotide sequence ID" value="NZ_LT629695.1"/>
</dbReference>
<reference evidence="2" key="1">
    <citation type="submission" date="2016-10" db="EMBL/GenBank/DDBJ databases">
        <authorList>
            <person name="Varghese N."/>
            <person name="Submissions S."/>
        </authorList>
    </citation>
    <scope>NUCLEOTIDE SEQUENCE [LARGE SCALE GENOMIC DNA]</scope>
    <source>
        <strain evidence="2">DSM 22002</strain>
    </source>
</reference>
<sequence length="296" mass="31071">MAAPRVVVVRRATERDELVAAHGTIGQAGFFLRTRGQSLEAVEQRHAATTAALDAVAAAVPADWRRASVERAELARFVFEPADVVVVVGQDGLVANVAKYLDGQPVLGIDPLPGANAGVLVPHAPADAARLIRAAAAGSAEVDERAMVEVRVDDGQSLVALNEVFVGQVGHQSARYALEVGGERERQSSSGVIVSSGTGASGWCRSIARIQAPALALPAPTEWALAWFAREPWPSPSTGADLVAGRLEGDAALALRVESDALVAFGDGIEADRLVLSWGQRVELRVASRTLRTVRS</sequence>
<dbReference type="EMBL" id="LT629695">
    <property type="protein sequence ID" value="SDH63684.1"/>
    <property type="molecule type" value="Genomic_DNA"/>
</dbReference>
<gene>
    <name evidence="1" type="ORF">SAMN04489720_1851</name>
</gene>
<name>A0A1G8E1B5_9MICO</name>
<dbReference type="Gene3D" id="3.40.50.10330">
    <property type="entry name" value="Probable inorganic polyphosphate/atp-NAD kinase, domain 1"/>
    <property type="match status" value="1"/>
</dbReference>
<keyword evidence="1" id="KW-0418">Kinase</keyword>
<proteinExistence type="predicted"/>
<dbReference type="STRING" id="399736.SAMN04489720_1851"/>
<dbReference type="Proteomes" id="UP000198822">
    <property type="component" value="Chromosome I"/>
</dbReference>
<dbReference type="GO" id="GO:0019674">
    <property type="term" value="P:NAD+ metabolic process"/>
    <property type="evidence" value="ECO:0007669"/>
    <property type="project" value="TreeGrafter"/>
</dbReference>
<dbReference type="AlphaFoldDB" id="A0A1G8E1B5"/>
<dbReference type="PANTHER" id="PTHR13158">
    <property type="match status" value="1"/>
</dbReference>
<evidence type="ECO:0000313" key="2">
    <source>
        <dbReference type="Proteomes" id="UP000198822"/>
    </source>
</evidence>
<accession>A0A1G8E1B5</accession>
<dbReference type="InterPro" id="IPR017438">
    <property type="entry name" value="ATP-NAD_kinase_N"/>
</dbReference>
<keyword evidence="2" id="KW-1185">Reference proteome</keyword>